<evidence type="ECO:0000313" key="2">
    <source>
        <dbReference type="Proteomes" id="UP001148662"/>
    </source>
</evidence>
<dbReference type="EMBL" id="JANHOG010001874">
    <property type="protein sequence ID" value="KAJ3530445.1"/>
    <property type="molecule type" value="Genomic_DNA"/>
</dbReference>
<evidence type="ECO:0000313" key="1">
    <source>
        <dbReference type="EMBL" id="KAJ3530445.1"/>
    </source>
</evidence>
<dbReference type="Proteomes" id="UP001148662">
    <property type="component" value="Unassembled WGS sequence"/>
</dbReference>
<keyword evidence="2" id="KW-1185">Reference proteome</keyword>
<proteinExistence type="predicted"/>
<gene>
    <name evidence="1" type="ORF">NM688_g7706</name>
</gene>
<protein>
    <submittedName>
        <fullName evidence="1">Uncharacterized protein</fullName>
    </submittedName>
</protein>
<organism evidence="1 2">
    <name type="scientific">Phlebia brevispora</name>
    <dbReference type="NCBI Taxonomy" id="194682"/>
    <lineage>
        <taxon>Eukaryota</taxon>
        <taxon>Fungi</taxon>
        <taxon>Dikarya</taxon>
        <taxon>Basidiomycota</taxon>
        <taxon>Agaricomycotina</taxon>
        <taxon>Agaricomycetes</taxon>
        <taxon>Polyporales</taxon>
        <taxon>Meruliaceae</taxon>
        <taxon>Phlebia</taxon>
    </lineage>
</organism>
<name>A0ACC1S2I9_9APHY</name>
<reference evidence="1" key="1">
    <citation type="submission" date="2022-07" db="EMBL/GenBank/DDBJ databases">
        <title>Genome Sequence of Phlebia brevispora.</title>
        <authorList>
            <person name="Buettner E."/>
        </authorList>
    </citation>
    <scope>NUCLEOTIDE SEQUENCE</scope>
    <source>
        <strain evidence="1">MPL23</strain>
    </source>
</reference>
<comment type="caution">
    <text evidence="1">The sequence shown here is derived from an EMBL/GenBank/DDBJ whole genome shotgun (WGS) entry which is preliminary data.</text>
</comment>
<sequence length="1210" mass="130362">MSTKAPWLCPPEVTKTNVPFLKSVLTQESTGQTIDVVACSEFKEHTTLISHVEADPSHKLRLFLTGTYQPIIFSVGKDARLYCIQHVTGDAWKPFDITPHLSNSAITAFEAFQRSDGLLTVAASVASGNEDSRLFYADPFSIADDSFDVSNINFAEVERPESIGAILITSISMAAKDISTPDNYVLIGTHSTSTKIGNDYLINITPHLSWVTLSLFSSAAEAVKVVAATLREPYNACTAVLSKSAGQEDASSCDQLRCISLDPGESYNQEVHLGHIGGAAYDVAVTTTPAGLSDIYVAGVKGIGYYTGYDPSGNPTVIMGDMSFKQIIASEKAGAISGGERISEGSANMYPGGDGTGYWKKSPTFTTTAVPIRADVGFVSTQHNPSLNTTEVVYINTSSQQVHHLVRDPSSMWSGTVLHVKWKDTTVSYYAFETRLRLQGSSGTAVGAGYPLQLSSEQITYALVNDKSYRLSPSFTEIETDGSGCINVIIAADASISAPVLTFRLEGLGHSQDVPVDPRRRIALKWQYMPSGSEIKHATSTTGKPIFPNTTIPDETFNALAEMLQLVLKQDKIKNSAALSLKPSSALYSQGSFTDHIVSFGVWDWVKDAVEDVGKFFGDVVESVGNFLEKAGEVVKKVVKTGVAIFKGVINFVANIAGKVIRWALNTIGSVIRGAITVLKDVLGLDLTRLMAMFGWMLDYDNILRGKVRSSLHGVECSAVKDFFKGIKKAAAPYIKDQRSSDENNLINWSDLAALFDKTPLGYVMKLIVDNPVVNTIKNFLSKCIDIISSLVDEVIHLPGLDNLQKLTSRIVDIVMRLLTSEAVIFSDYIKDMLTKFAEVVTGARSFGEIITAILSDTFWTIIDALQEFAEALFEIISDIVDCVITMITGVIDIPWASSFWEGYTTLPFSLLNVMTLNLAHILYLITMESVEKLPFDVMPRWDLLIPEAKPISFSLRSDAVGGSSRGSVPQAAMALQAEASGELETDHWTSARIRDILCSFGVGVPIAAATAMDLFFAPSAPEGTGLESIPLRDIGGGEAQPAPTTGRRAPTVIGVQCFKWTKIAFVGVSLVVELGWMYAVNGDALEGRKARNLSLICQSLAVVLKGVDLAVSVNGGYWVSSFCPPLGNWISNLSNLIAAIEKMTEGKNIPTTYATLVAAEAGMASAVCDAATVWAGKTKQAELVPITVLSSVSCCAAQLNIGVGLLILN</sequence>
<accession>A0ACC1S2I9</accession>